<dbReference type="RefSeq" id="WP_344663046.1">
    <property type="nucleotide sequence ID" value="NZ_BAAAQM010000093.1"/>
</dbReference>
<evidence type="ECO:0000259" key="1">
    <source>
        <dbReference type="PROSITE" id="PS50075"/>
    </source>
</evidence>
<dbReference type="PROSITE" id="PS50075">
    <property type="entry name" value="CARRIER"/>
    <property type="match status" value="1"/>
</dbReference>
<dbReference type="SUPFAM" id="SSF47336">
    <property type="entry name" value="ACP-like"/>
    <property type="match status" value="1"/>
</dbReference>
<name>A0ABP5EVJ3_9ACTN</name>
<keyword evidence="3" id="KW-1185">Reference proteome</keyword>
<dbReference type="Pfam" id="PF00550">
    <property type="entry name" value="PP-binding"/>
    <property type="match status" value="1"/>
</dbReference>
<accession>A0ABP5EVJ3</accession>
<reference evidence="3" key="1">
    <citation type="journal article" date="2019" name="Int. J. Syst. Evol. Microbiol.">
        <title>The Global Catalogue of Microorganisms (GCM) 10K type strain sequencing project: providing services to taxonomists for standard genome sequencing and annotation.</title>
        <authorList>
            <consortium name="The Broad Institute Genomics Platform"/>
            <consortium name="The Broad Institute Genome Sequencing Center for Infectious Disease"/>
            <person name="Wu L."/>
            <person name="Ma J."/>
        </authorList>
    </citation>
    <scope>NUCLEOTIDE SEQUENCE [LARGE SCALE GENOMIC DNA]</scope>
    <source>
        <strain evidence="3">JCM 16013</strain>
    </source>
</reference>
<dbReference type="Gene3D" id="1.10.1200.10">
    <property type="entry name" value="ACP-like"/>
    <property type="match status" value="1"/>
</dbReference>
<dbReference type="EMBL" id="BAAAQM010000093">
    <property type="protein sequence ID" value="GAA2006781.1"/>
    <property type="molecule type" value="Genomic_DNA"/>
</dbReference>
<comment type="caution">
    <text evidence="2">The sequence shown here is derived from an EMBL/GenBank/DDBJ whole genome shotgun (WGS) entry which is preliminary data.</text>
</comment>
<organism evidence="2 3">
    <name type="scientific">Catenulispora subtropica</name>
    <dbReference type="NCBI Taxonomy" id="450798"/>
    <lineage>
        <taxon>Bacteria</taxon>
        <taxon>Bacillati</taxon>
        <taxon>Actinomycetota</taxon>
        <taxon>Actinomycetes</taxon>
        <taxon>Catenulisporales</taxon>
        <taxon>Catenulisporaceae</taxon>
        <taxon>Catenulispora</taxon>
    </lineage>
</organism>
<proteinExistence type="predicted"/>
<feature type="domain" description="Carrier" evidence="1">
    <location>
        <begin position="1"/>
        <end position="80"/>
    </location>
</feature>
<evidence type="ECO:0000313" key="3">
    <source>
        <dbReference type="Proteomes" id="UP001499854"/>
    </source>
</evidence>
<sequence>MDREQALAVVRESLTRAVPGADSRGLAEDAVLRDELELDSLDFLNFVETLSGETGVTIDEEDYERLDTLGACAEFVAARSGSAS</sequence>
<dbReference type="InterPro" id="IPR009081">
    <property type="entry name" value="PP-bd_ACP"/>
</dbReference>
<evidence type="ECO:0000313" key="2">
    <source>
        <dbReference type="EMBL" id="GAA2006781.1"/>
    </source>
</evidence>
<protein>
    <recommendedName>
        <fullName evidence="1">Carrier domain-containing protein</fullName>
    </recommendedName>
</protein>
<dbReference type="Proteomes" id="UP001499854">
    <property type="component" value="Unassembled WGS sequence"/>
</dbReference>
<dbReference type="InterPro" id="IPR036736">
    <property type="entry name" value="ACP-like_sf"/>
</dbReference>
<gene>
    <name evidence="2" type="ORF">GCM10009838_86380</name>
</gene>